<organism evidence="1">
    <name type="scientific">marine sediment metagenome</name>
    <dbReference type="NCBI Taxonomy" id="412755"/>
    <lineage>
        <taxon>unclassified sequences</taxon>
        <taxon>metagenomes</taxon>
        <taxon>ecological metagenomes</taxon>
    </lineage>
</organism>
<name>A0A0F8WMT0_9ZZZZ</name>
<proteinExistence type="predicted"/>
<feature type="non-terminal residue" evidence="1">
    <location>
        <position position="45"/>
    </location>
</feature>
<dbReference type="AlphaFoldDB" id="A0A0F8WMT0"/>
<reference evidence="1" key="1">
    <citation type="journal article" date="2015" name="Nature">
        <title>Complex archaea that bridge the gap between prokaryotes and eukaryotes.</title>
        <authorList>
            <person name="Spang A."/>
            <person name="Saw J.H."/>
            <person name="Jorgensen S.L."/>
            <person name="Zaremba-Niedzwiedzka K."/>
            <person name="Martijn J."/>
            <person name="Lind A.E."/>
            <person name="van Eijk R."/>
            <person name="Schleper C."/>
            <person name="Guy L."/>
            <person name="Ettema T.J."/>
        </authorList>
    </citation>
    <scope>NUCLEOTIDE SEQUENCE</scope>
</reference>
<dbReference type="EMBL" id="LAZR01068481">
    <property type="protein sequence ID" value="KKK49555.1"/>
    <property type="molecule type" value="Genomic_DNA"/>
</dbReference>
<protein>
    <submittedName>
        <fullName evidence="1">Uncharacterized protein</fullName>
    </submittedName>
</protein>
<evidence type="ECO:0000313" key="1">
    <source>
        <dbReference type="EMBL" id="KKK49555.1"/>
    </source>
</evidence>
<comment type="caution">
    <text evidence="1">The sequence shown here is derived from an EMBL/GenBank/DDBJ whole genome shotgun (WGS) entry which is preliminary data.</text>
</comment>
<accession>A0A0F8WMT0</accession>
<sequence length="45" mass="5353">METNIDEICQECWGERIIKTDTDIIYWDLRKGIPFADGSYDVVYH</sequence>
<gene>
    <name evidence="1" type="ORF">LCGC14_3133890</name>
</gene>